<reference evidence="2" key="1">
    <citation type="journal article" date="2019" name="Int. J. Syst. Evol. Microbiol.">
        <title>The Global Catalogue of Microorganisms (GCM) 10K type strain sequencing project: providing services to taxonomists for standard genome sequencing and annotation.</title>
        <authorList>
            <consortium name="The Broad Institute Genomics Platform"/>
            <consortium name="The Broad Institute Genome Sequencing Center for Infectious Disease"/>
            <person name="Wu L."/>
            <person name="Ma J."/>
        </authorList>
    </citation>
    <scope>NUCLEOTIDE SEQUENCE [LARGE SCALE GENOMIC DNA]</scope>
    <source>
        <strain evidence="2">JCM 9377</strain>
    </source>
</reference>
<comment type="caution">
    <text evidence="1">The sequence shown here is derived from an EMBL/GenBank/DDBJ whole genome shotgun (WGS) entry which is preliminary data.</text>
</comment>
<accession>A0ABP6QFS5</accession>
<dbReference type="Gene3D" id="1.25.10.90">
    <property type="match status" value="1"/>
</dbReference>
<dbReference type="PANTHER" id="PTHR34070:SF1">
    <property type="entry name" value="DNA ALKYLATION REPAIR PROTEIN"/>
    <property type="match status" value="1"/>
</dbReference>
<keyword evidence="2" id="KW-1185">Reference proteome</keyword>
<dbReference type="Proteomes" id="UP001501237">
    <property type="component" value="Unassembled WGS sequence"/>
</dbReference>
<dbReference type="EMBL" id="BAAAUV010000017">
    <property type="protein sequence ID" value="GAA3227262.1"/>
    <property type="molecule type" value="Genomic_DNA"/>
</dbReference>
<sequence length="235" mass="26607">MSVEEIADRIEGELRIVASPERAVGEKAYLKSELEHLGVPVPEIRKITRVAVAGLGREEALALAAELWPPGIHELRMAAIETLVRHVGLLRFEDLAVAEGLIRDSRTWAYVDTIAVKIVGELLRDDRSPLDSWVRDENFWIRRTSLLALLPGVRDGDPDLDRLTAYGDLLIGEREFFIRKALGWVLRELAKRDPAWVRAWVRARIGEVSGVTFREAVRMLPERDQTELRAAYAAR</sequence>
<dbReference type="PANTHER" id="PTHR34070">
    <property type="entry name" value="ARMADILLO-TYPE FOLD"/>
    <property type="match status" value="1"/>
</dbReference>
<dbReference type="InterPro" id="IPR016024">
    <property type="entry name" value="ARM-type_fold"/>
</dbReference>
<dbReference type="RefSeq" id="WP_344834039.1">
    <property type="nucleotide sequence ID" value="NZ_BAAAUV010000017.1"/>
</dbReference>
<protein>
    <submittedName>
        <fullName evidence="1">DNA alkylation repair protein</fullName>
    </submittedName>
</protein>
<proteinExistence type="predicted"/>
<gene>
    <name evidence="1" type="ORF">GCM10010468_55960</name>
</gene>
<organism evidence="1 2">
    <name type="scientific">Actinocorallia longicatena</name>
    <dbReference type="NCBI Taxonomy" id="111803"/>
    <lineage>
        <taxon>Bacteria</taxon>
        <taxon>Bacillati</taxon>
        <taxon>Actinomycetota</taxon>
        <taxon>Actinomycetes</taxon>
        <taxon>Streptosporangiales</taxon>
        <taxon>Thermomonosporaceae</taxon>
        <taxon>Actinocorallia</taxon>
    </lineage>
</organism>
<evidence type="ECO:0000313" key="2">
    <source>
        <dbReference type="Proteomes" id="UP001501237"/>
    </source>
</evidence>
<name>A0ABP6QFS5_9ACTN</name>
<dbReference type="SUPFAM" id="SSF48371">
    <property type="entry name" value="ARM repeat"/>
    <property type="match status" value="1"/>
</dbReference>
<dbReference type="Pfam" id="PF08713">
    <property type="entry name" value="DNA_alkylation"/>
    <property type="match status" value="1"/>
</dbReference>
<dbReference type="InterPro" id="IPR014825">
    <property type="entry name" value="DNA_alkylation"/>
</dbReference>
<evidence type="ECO:0000313" key="1">
    <source>
        <dbReference type="EMBL" id="GAA3227262.1"/>
    </source>
</evidence>